<name>A0A554XAD2_9BURK</name>
<dbReference type="InterPro" id="IPR004358">
    <property type="entry name" value="Sig_transdc_His_kin-like_C"/>
</dbReference>
<dbReference type="PANTHER" id="PTHR45436:SF5">
    <property type="entry name" value="SENSOR HISTIDINE KINASE TRCS"/>
    <property type="match status" value="1"/>
</dbReference>
<keyword evidence="8" id="KW-1133">Transmembrane helix</keyword>
<evidence type="ECO:0000256" key="6">
    <source>
        <dbReference type="ARBA" id="ARBA00022692"/>
    </source>
</evidence>
<dbReference type="PRINTS" id="PR00344">
    <property type="entry name" value="BCTRLSENSOR"/>
</dbReference>
<keyword evidence="6" id="KW-0812">Transmembrane</keyword>
<dbReference type="InterPro" id="IPR050428">
    <property type="entry name" value="TCS_sensor_his_kinase"/>
</dbReference>
<dbReference type="SMART" id="SM00387">
    <property type="entry name" value="HATPase_c"/>
    <property type="match status" value="1"/>
</dbReference>
<sequence length="458" mass="50166">MSRWHTSLRWRLLGAALLAVTAALAIAGWWIARQFEQHVMQQFDQRLGDQLTQVLALLTLDPAGRPVLERRLPDPRWERPYSGLYWQVQALEGSAEPVLRSRSLWDERLILPADALDERTVHRHVLPGPAGQTLHVLERTVHFEGHAQRWRVAVAADRGELDAAVAAFRGALGWGLAGLGGVLLLAVAVQVELGLRPLRALRAAVERVRRGEQDHLQGTFPREVVPLVEDFNRLLAHDAQVVERARRMAGNLAHAVKTPLAVMTALAEDAQLPPAALRQQLLEQIGAMRQQVDWQLRRARAAAAAGAARRTPVVPVVQGLLRLMEKVHAAREGRPSVALSLQVPPGDTPSFAGEAEDLREMVGNLLDNACKWAATRVRVDIAVADGRLCIQVEDDGPGLSAEQCQQVLQRGVRADERVPGAGLGLDIVREVAALYGADLRLERGAWGGLCTRLSLPLG</sequence>
<evidence type="ECO:0000313" key="13">
    <source>
        <dbReference type="EMBL" id="TSE32787.1"/>
    </source>
</evidence>
<evidence type="ECO:0000256" key="4">
    <source>
        <dbReference type="ARBA" id="ARBA00022553"/>
    </source>
</evidence>
<dbReference type="EMBL" id="VJOM01000007">
    <property type="protein sequence ID" value="TSE32787.1"/>
    <property type="molecule type" value="Genomic_DNA"/>
</dbReference>
<comment type="catalytic activity">
    <reaction evidence="1">
        <text>ATP + protein L-histidine = ADP + protein N-phospho-L-histidine.</text>
        <dbReference type="EC" id="2.7.13.3"/>
    </reaction>
</comment>
<evidence type="ECO:0000256" key="7">
    <source>
        <dbReference type="ARBA" id="ARBA00022777"/>
    </source>
</evidence>
<evidence type="ECO:0000256" key="9">
    <source>
        <dbReference type="ARBA" id="ARBA00023012"/>
    </source>
</evidence>
<keyword evidence="7" id="KW-0418">Kinase</keyword>
<evidence type="ECO:0000256" key="8">
    <source>
        <dbReference type="ARBA" id="ARBA00022989"/>
    </source>
</evidence>
<feature type="domain" description="HAMP" evidence="12">
    <location>
        <begin position="192"/>
        <end position="243"/>
    </location>
</feature>
<dbReference type="PANTHER" id="PTHR45436">
    <property type="entry name" value="SENSOR HISTIDINE KINASE YKOH"/>
    <property type="match status" value="1"/>
</dbReference>
<dbReference type="GO" id="GO:0000155">
    <property type="term" value="F:phosphorelay sensor kinase activity"/>
    <property type="evidence" value="ECO:0007669"/>
    <property type="project" value="InterPro"/>
</dbReference>
<evidence type="ECO:0000256" key="2">
    <source>
        <dbReference type="ARBA" id="ARBA00004370"/>
    </source>
</evidence>
<reference evidence="13 14" key="1">
    <citation type="submission" date="2019-07" db="EMBL/GenBank/DDBJ databases">
        <title>Tepidimonas taiwanensis I1-1 draft genome.</title>
        <authorList>
            <person name="Da Costa M.S."/>
            <person name="Froufe H.J.C."/>
            <person name="Egas C."/>
            <person name="Albuquerque L."/>
        </authorList>
    </citation>
    <scope>NUCLEOTIDE SEQUENCE [LARGE SCALE GENOMIC DNA]</scope>
    <source>
        <strain evidence="13 14">I1-1</strain>
    </source>
</reference>
<dbReference type="PROSITE" id="PS50109">
    <property type="entry name" value="HIS_KIN"/>
    <property type="match status" value="1"/>
</dbReference>
<feature type="domain" description="Histidine kinase" evidence="11">
    <location>
        <begin position="251"/>
        <end position="458"/>
    </location>
</feature>
<dbReference type="Gene3D" id="3.30.565.10">
    <property type="entry name" value="Histidine kinase-like ATPase, C-terminal domain"/>
    <property type="match status" value="1"/>
</dbReference>
<evidence type="ECO:0000313" key="14">
    <source>
        <dbReference type="Proteomes" id="UP000317763"/>
    </source>
</evidence>
<keyword evidence="14" id="KW-1185">Reference proteome</keyword>
<dbReference type="Pfam" id="PF02518">
    <property type="entry name" value="HATPase_c"/>
    <property type="match status" value="1"/>
</dbReference>
<evidence type="ECO:0000256" key="10">
    <source>
        <dbReference type="ARBA" id="ARBA00023136"/>
    </source>
</evidence>
<comment type="caution">
    <text evidence="13">The sequence shown here is derived from an EMBL/GenBank/DDBJ whole genome shotgun (WGS) entry which is preliminary data.</text>
</comment>
<dbReference type="InterPro" id="IPR036097">
    <property type="entry name" value="HisK_dim/P_sf"/>
</dbReference>
<dbReference type="PROSITE" id="PS50885">
    <property type="entry name" value="HAMP"/>
    <property type="match status" value="1"/>
</dbReference>
<organism evidence="13 14">
    <name type="scientific">Tepidimonas taiwanensis</name>
    <dbReference type="NCBI Taxonomy" id="307486"/>
    <lineage>
        <taxon>Bacteria</taxon>
        <taxon>Pseudomonadati</taxon>
        <taxon>Pseudomonadota</taxon>
        <taxon>Betaproteobacteria</taxon>
        <taxon>Burkholderiales</taxon>
        <taxon>Tepidimonas</taxon>
    </lineage>
</organism>
<dbReference type="OrthoDB" id="9809567at2"/>
<dbReference type="Proteomes" id="UP000317763">
    <property type="component" value="Unassembled WGS sequence"/>
</dbReference>
<dbReference type="STRING" id="307486.GCA_000807215_01338"/>
<dbReference type="InterPro" id="IPR003594">
    <property type="entry name" value="HATPase_dom"/>
</dbReference>
<dbReference type="InterPro" id="IPR003660">
    <property type="entry name" value="HAMP_dom"/>
</dbReference>
<keyword evidence="5 13" id="KW-0808">Transferase</keyword>
<dbReference type="GO" id="GO:0005886">
    <property type="term" value="C:plasma membrane"/>
    <property type="evidence" value="ECO:0007669"/>
    <property type="project" value="TreeGrafter"/>
</dbReference>
<dbReference type="AlphaFoldDB" id="A0A554XAD2"/>
<evidence type="ECO:0000256" key="3">
    <source>
        <dbReference type="ARBA" id="ARBA00012438"/>
    </source>
</evidence>
<dbReference type="InterPro" id="IPR005467">
    <property type="entry name" value="His_kinase_dom"/>
</dbReference>
<dbReference type="Gene3D" id="1.10.287.130">
    <property type="match status" value="1"/>
</dbReference>
<dbReference type="EC" id="2.7.13.3" evidence="3"/>
<dbReference type="SUPFAM" id="SSF47384">
    <property type="entry name" value="Homodimeric domain of signal transducing histidine kinase"/>
    <property type="match status" value="1"/>
</dbReference>
<gene>
    <name evidence="13" type="primary">phoQ</name>
    <name evidence="13" type="ORF">Ttaiw_00895</name>
</gene>
<dbReference type="InterPro" id="IPR036890">
    <property type="entry name" value="HATPase_C_sf"/>
</dbReference>
<evidence type="ECO:0000259" key="11">
    <source>
        <dbReference type="PROSITE" id="PS50109"/>
    </source>
</evidence>
<evidence type="ECO:0000259" key="12">
    <source>
        <dbReference type="PROSITE" id="PS50885"/>
    </source>
</evidence>
<keyword evidence="10" id="KW-0472">Membrane</keyword>
<evidence type="ECO:0000256" key="5">
    <source>
        <dbReference type="ARBA" id="ARBA00022679"/>
    </source>
</evidence>
<evidence type="ECO:0000256" key="1">
    <source>
        <dbReference type="ARBA" id="ARBA00000085"/>
    </source>
</evidence>
<accession>A0A554XAD2</accession>
<protein>
    <recommendedName>
        <fullName evidence="3">histidine kinase</fullName>
        <ecNumber evidence="3">2.7.13.3</ecNumber>
    </recommendedName>
</protein>
<proteinExistence type="predicted"/>
<comment type="subcellular location">
    <subcellularLocation>
        <location evidence="2">Membrane</location>
    </subcellularLocation>
</comment>
<dbReference type="RefSeq" id="WP_043700709.1">
    <property type="nucleotide sequence ID" value="NZ_CP083911.1"/>
</dbReference>
<keyword evidence="9" id="KW-0902">Two-component regulatory system</keyword>
<dbReference type="SUPFAM" id="SSF55874">
    <property type="entry name" value="ATPase domain of HSP90 chaperone/DNA topoisomerase II/histidine kinase"/>
    <property type="match status" value="1"/>
</dbReference>
<keyword evidence="4" id="KW-0597">Phosphoprotein</keyword>